<dbReference type="OrthoDB" id="400886at2"/>
<keyword evidence="2" id="KW-1185">Reference proteome</keyword>
<evidence type="ECO:0000313" key="1">
    <source>
        <dbReference type="EMBL" id="ATG97285.1"/>
    </source>
</evidence>
<organism evidence="1 2">
    <name type="scientific">Mesoplasma lactucae ATCC 49193</name>
    <dbReference type="NCBI Taxonomy" id="81460"/>
    <lineage>
        <taxon>Bacteria</taxon>
        <taxon>Bacillati</taxon>
        <taxon>Mycoplasmatota</taxon>
        <taxon>Mollicutes</taxon>
        <taxon>Entomoplasmatales</taxon>
        <taxon>Entomoplasmataceae</taxon>
        <taxon>Mesoplasma</taxon>
    </lineage>
</organism>
<dbReference type="EMBL" id="CP023668">
    <property type="protein sequence ID" value="ATG97285.1"/>
    <property type="molecule type" value="Genomic_DNA"/>
</dbReference>
<dbReference type="RefSeq" id="WP_096862573.1">
    <property type="nucleotide sequence ID" value="NZ_CP023668.1"/>
</dbReference>
<evidence type="ECO:0000313" key="2">
    <source>
        <dbReference type="Proteomes" id="UP000232227"/>
    </source>
</evidence>
<reference evidence="1 2" key="1">
    <citation type="submission" date="2017-09" db="EMBL/GenBank/DDBJ databases">
        <title>SPAdes assembly of the Mesoplasma lactucae genome.</title>
        <authorList>
            <person name="Knight T.F."/>
            <person name="Rubinstein R."/>
            <person name="Citino T."/>
        </authorList>
    </citation>
    <scope>NUCLEOTIDE SEQUENCE [LARGE SCALE GENOMIC DNA]</scope>
    <source>
        <strain evidence="1 2">831-C4</strain>
    </source>
</reference>
<proteinExistence type="predicted"/>
<name>A0A291IQS0_9MOLU</name>
<protein>
    <submittedName>
        <fullName evidence="1">Uncharacterized protein</fullName>
    </submittedName>
</protein>
<dbReference type="AlphaFoldDB" id="A0A291IQS0"/>
<dbReference type="Gene3D" id="1.10.1760.20">
    <property type="match status" value="1"/>
</dbReference>
<sequence>MNSTNQENIKPKYKVWTNHYDLSEINHSNWKDLIKQEFKINTKTITFLAMMLTLNIIFEVISRFVLGLFPVGGFLTFNINFWIYIITFMGAGVFYTILMIEVGSWFRMALGNDAVSCLAINLSDLTMFLFFFVIIFLINFTRVKLMKIETNKQKQVGYLISLIIAYVLATLITSGMDVVYNKYFLIDLYYSSGGKPTDLKPILITVLWFNIVQYLISLVIFIPTYKVDYLLVNKYFGQSKL</sequence>
<accession>A0A291IQS0</accession>
<dbReference type="Proteomes" id="UP000232227">
    <property type="component" value="Chromosome"/>
</dbReference>
<dbReference type="KEGG" id="mlac:CP520_00735"/>
<gene>
    <name evidence="1" type="ORF">CP520_00735</name>
</gene>